<evidence type="ECO:0000256" key="15">
    <source>
        <dbReference type="ARBA" id="ARBA00023136"/>
    </source>
</evidence>
<keyword evidence="7 18" id="KW-0812">Transmembrane</keyword>
<feature type="transmembrane region" description="Helical" evidence="18">
    <location>
        <begin position="232"/>
        <end position="256"/>
    </location>
</feature>
<dbReference type="HOGENOM" id="CLU_777414_0_0_1"/>
<keyword evidence="15 18" id="KW-0472">Membrane</keyword>
<dbReference type="GeneID" id="806612"/>
<dbReference type="InterPro" id="IPR050175">
    <property type="entry name" value="Complex_I_Subunit_2"/>
</dbReference>
<evidence type="ECO:0000256" key="1">
    <source>
        <dbReference type="ARBA" id="ARBA00004448"/>
    </source>
</evidence>
<dbReference type="Proteomes" id="UP000007875">
    <property type="component" value="Unassembled WGS sequence"/>
</dbReference>
<evidence type="ECO:0000256" key="16">
    <source>
        <dbReference type="ARBA" id="ARBA00031028"/>
    </source>
</evidence>
<feature type="transmembrane region" description="Helical" evidence="18">
    <location>
        <begin position="88"/>
        <end position="110"/>
    </location>
</feature>
<keyword evidence="12" id="KW-0520">NAD</keyword>
<dbReference type="PANTHER" id="PTHR46552">
    <property type="entry name" value="NADH-UBIQUINONE OXIDOREDUCTASE CHAIN 2"/>
    <property type="match status" value="1"/>
</dbReference>
<dbReference type="AlphaFoldDB" id="Q85UH9"/>
<evidence type="ECO:0000256" key="18">
    <source>
        <dbReference type="SAM" id="Phobius"/>
    </source>
</evidence>
<evidence type="ECO:0000256" key="9">
    <source>
        <dbReference type="ARBA" id="ARBA00022967"/>
    </source>
</evidence>
<keyword evidence="8" id="KW-0999">Mitochondrion inner membrane</keyword>
<gene>
    <name evidence="20" type="primary">nad2</name>
    <name evidence="21" type="synonym">ND2</name>
</gene>
<evidence type="ECO:0000256" key="14">
    <source>
        <dbReference type="ARBA" id="ARBA00023128"/>
    </source>
</evidence>
<comment type="catalytic activity">
    <reaction evidence="17">
        <text>a ubiquinone + NADH + 5 H(+)(in) = a ubiquinol + NAD(+) + 4 H(+)(out)</text>
        <dbReference type="Rhea" id="RHEA:29091"/>
        <dbReference type="Rhea" id="RHEA-COMP:9565"/>
        <dbReference type="Rhea" id="RHEA-COMP:9566"/>
        <dbReference type="ChEBI" id="CHEBI:15378"/>
        <dbReference type="ChEBI" id="CHEBI:16389"/>
        <dbReference type="ChEBI" id="CHEBI:17976"/>
        <dbReference type="ChEBI" id="CHEBI:57540"/>
        <dbReference type="ChEBI" id="CHEBI:57945"/>
        <dbReference type="EC" id="7.1.1.2"/>
    </reaction>
</comment>
<dbReference type="InterPro" id="IPR001750">
    <property type="entry name" value="ND/Mrp_TM"/>
</dbReference>
<dbReference type="EMBL" id="AB079784">
    <property type="protein sequence ID" value="BAC57004.1"/>
    <property type="molecule type" value="Genomic_DNA"/>
</dbReference>
<feature type="domain" description="NADH:quinone oxidoreductase/Mrp antiporter transmembrane" evidence="19">
    <location>
        <begin position="6"/>
        <end position="270"/>
    </location>
</feature>
<dbReference type="GO" id="GO:0006120">
    <property type="term" value="P:mitochondrial electron transport, NADH to ubiquinone"/>
    <property type="evidence" value="ECO:0007669"/>
    <property type="project" value="TreeGrafter"/>
</dbReference>
<dbReference type="PANTHER" id="PTHR46552:SF1">
    <property type="entry name" value="NADH-UBIQUINONE OXIDOREDUCTASE CHAIN 2"/>
    <property type="match status" value="1"/>
</dbReference>
<proteinExistence type="inferred from homology"/>
<evidence type="ECO:0000256" key="4">
    <source>
        <dbReference type="ARBA" id="ARBA00021008"/>
    </source>
</evidence>
<evidence type="ECO:0000256" key="13">
    <source>
        <dbReference type="ARBA" id="ARBA00023075"/>
    </source>
</evidence>
<evidence type="ECO:0000256" key="7">
    <source>
        <dbReference type="ARBA" id="ARBA00022692"/>
    </source>
</evidence>
<dbReference type="CTD" id="4536"/>
<dbReference type="Proteomes" id="UP000007875">
    <property type="component" value="Mitochondrion"/>
</dbReference>
<dbReference type="Ensembl" id="ENSCSAVT00000021038.1">
    <property type="protein sequence ID" value="ENSCSAVP00000020155.1"/>
    <property type="gene ID" value="ENSCSAVG00000012497.1"/>
</dbReference>
<accession>Q85UH9</accession>
<organism evidence="20 22">
    <name type="scientific">Ciona savignyi</name>
    <name type="common">Pacific transparent sea squirt</name>
    <dbReference type="NCBI Taxonomy" id="51511"/>
    <lineage>
        <taxon>Eukaryota</taxon>
        <taxon>Metazoa</taxon>
        <taxon>Chordata</taxon>
        <taxon>Tunicata</taxon>
        <taxon>Ascidiacea</taxon>
        <taxon>Phlebobranchia</taxon>
        <taxon>Cionidae</taxon>
        <taxon>Ciona</taxon>
    </lineage>
</organism>
<dbReference type="GO" id="GO:0008137">
    <property type="term" value="F:NADH dehydrogenase (ubiquinone) activity"/>
    <property type="evidence" value="ECO:0007669"/>
    <property type="project" value="UniProtKB-EC"/>
</dbReference>
<dbReference type="Pfam" id="PF00361">
    <property type="entry name" value="Proton_antipo_M"/>
    <property type="match status" value="1"/>
</dbReference>
<evidence type="ECO:0000256" key="5">
    <source>
        <dbReference type="ARBA" id="ARBA00022448"/>
    </source>
</evidence>
<feature type="transmembrane region" description="Helical" evidence="18">
    <location>
        <begin position="44"/>
        <end position="68"/>
    </location>
</feature>
<reference evidence="20 22" key="1">
    <citation type="journal article" date="2003" name="J. Mol. Evol.">
        <title>Mitochondrial genome of Ciona savignyi (Urochordata, Ascidiacea, Enterogona): comparison of gene arrangement and tRNA genes with Halocynthia roretzi mitochondrial genome.</title>
        <authorList>
            <person name="Yokobori S."/>
            <person name="Watanabe Y."/>
            <person name="Oshima T."/>
        </authorList>
    </citation>
    <scope>NUCLEOTIDE SEQUENCE [LARGE SCALE GENOMIC DNA]</scope>
</reference>
<name>Q85UH9_CIOSA</name>
<keyword evidence="13" id="KW-0830">Ubiquinone</keyword>
<evidence type="ECO:0000256" key="8">
    <source>
        <dbReference type="ARBA" id="ARBA00022792"/>
    </source>
</evidence>
<dbReference type="EC" id="7.1.1.2" evidence="3"/>
<evidence type="ECO:0000313" key="21">
    <source>
        <dbReference type="Ensembl" id="ENSCSAVP00000020155.1"/>
    </source>
</evidence>
<dbReference type="GeneTree" id="ENSGT00940000171471"/>
<evidence type="ECO:0000313" key="20">
    <source>
        <dbReference type="EMBL" id="BAC57004.1"/>
    </source>
</evidence>
<dbReference type="RefSeq" id="NP_786956.1">
    <property type="nucleotide sequence ID" value="NC_004570.1"/>
</dbReference>
<dbReference type="STRING" id="51511.ENSCSAVP00000020155"/>
<feature type="transmembrane region" description="Helical" evidence="18">
    <location>
        <begin position="262"/>
        <end position="279"/>
    </location>
</feature>
<feature type="transmembrane region" description="Helical" evidence="18">
    <location>
        <begin position="144"/>
        <end position="164"/>
    </location>
</feature>
<keyword evidence="5" id="KW-0813">Transport</keyword>
<evidence type="ECO:0000259" key="19">
    <source>
        <dbReference type="Pfam" id="PF00361"/>
    </source>
</evidence>
<keyword evidence="11 18" id="KW-1133">Transmembrane helix</keyword>
<geneLocation type="mitochondrion" evidence="20"/>
<dbReference type="eggNOG" id="KOG4668">
    <property type="taxonomic scope" value="Eukaryota"/>
</dbReference>
<evidence type="ECO:0000313" key="22">
    <source>
        <dbReference type="Proteomes" id="UP000007875"/>
    </source>
</evidence>
<evidence type="ECO:0000256" key="3">
    <source>
        <dbReference type="ARBA" id="ARBA00012944"/>
    </source>
</evidence>
<feature type="transmembrane region" description="Helical" evidence="18">
    <location>
        <begin position="6"/>
        <end position="23"/>
    </location>
</feature>
<keyword evidence="14 20" id="KW-0496">Mitochondrion</keyword>
<feature type="transmembrane region" description="Helical" evidence="18">
    <location>
        <begin position="311"/>
        <end position="329"/>
    </location>
</feature>
<feature type="transmembrane region" description="Helical" evidence="18">
    <location>
        <begin position="176"/>
        <end position="200"/>
    </location>
</feature>
<comment type="similarity">
    <text evidence="2">Belongs to the complex I subunit 2 family.</text>
</comment>
<evidence type="ECO:0000256" key="11">
    <source>
        <dbReference type="ARBA" id="ARBA00022989"/>
    </source>
</evidence>
<comment type="subcellular location">
    <subcellularLocation>
        <location evidence="1">Mitochondrion inner membrane</location>
        <topology evidence="1">Multi-pass membrane protein</topology>
    </subcellularLocation>
</comment>
<sequence length="330" mass="38420">MIFFFIWIGMEMISLLLLGFLFLKKSLKINGIGFQKMGVLVKYMFIQIISGMVIFFSFILSSFLFDVFKLGYSLGSNTENGFYMIEWLFKFMFFFSIFMKLGLFPGHLWVIDIFSGLSQQECFLLGIIPKYAPFMLLTGFNYDIFLTCVGTLSILSGSFIGLNYTDIRQIMGGSSIMNTGWLLMGMVYGGLGVFLFMYVIYSLSVWLMFTFTENLGIQSLVLHNLSRMEKMMFCLLMFIIMGMPCGIMFFFKIFLIMNGGNFFFFTFLMLMGYTMFVFYSRTMSQVWNYDYRNIHFNISTLSSNNSIKSRYVMSLVMMNFSGMIILFKFL</sequence>
<evidence type="ECO:0000256" key="17">
    <source>
        <dbReference type="ARBA" id="ARBA00049551"/>
    </source>
</evidence>
<keyword evidence="22" id="KW-1185">Reference proteome</keyword>
<protein>
    <recommendedName>
        <fullName evidence="4">NADH-ubiquinone oxidoreductase chain 2</fullName>
        <ecNumber evidence="3">7.1.1.2</ecNumber>
    </recommendedName>
    <alternativeName>
        <fullName evidence="16">NADH dehydrogenase subunit 2</fullName>
    </alternativeName>
</protein>
<keyword evidence="6" id="KW-0679">Respiratory chain</keyword>
<evidence type="ECO:0000256" key="6">
    <source>
        <dbReference type="ARBA" id="ARBA00022660"/>
    </source>
</evidence>
<evidence type="ECO:0000256" key="2">
    <source>
        <dbReference type="ARBA" id="ARBA00007012"/>
    </source>
</evidence>
<keyword evidence="10" id="KW-0249">Electron transport</keyword>
<evidence type="ECO:0000256" key="10">
    <source>
        <dbReference type="ARBA" id="ARBA00022982"/>
    </source>
</evidence>
<reference evidence="22" key="2">
    <citation type="submission" date="2003-08" db="EMBL/GenBank/DDBJ databases">
        <authorList>
            <person name="Birren B."/>
            <person name="Nusbaum C."/>
            <person name="Abebe A."/>
            <person name="Abouelleil A."/>
            <person name="Adekoya E."/>
            <person name="Ait-zahra M."/>
            <person name="Allen N."/>
            <person name="Allen T."/>
            <person name="An P."/>
            <person name="Anderson M."/>
            <person name="Anderson S."/>
            <person name="Arachchi H."/>
            <person name="Armbruster J."/>
            <person name="Bachantsang P."/>
            <person name="Baldwin J."/>
            <person name="Barry A."/>
            <person name="Bayul T."/>
            <person name="Blitshsteyn B."/>
            <person name="Bloom T."/>
            <person name="Blye J."/>
            <person name="Boguslavskiy L."/>
            <person name="Borowsky M."/>
            <person name="Boukhgalter B."/>
            <person name="Brunache A."/>
            <person name="Butler J."/>
            <person name="Calixte N."/>
            <person name="Calvo S."/>
            <person name="Camarata J."/>
            <person name="Campo K."/>
            <person name="Chang J."/>
            <person name="Cheshatsang Y."/>
            <person name="Citroen M."/>
            <person name="Collymore A."/>
            <person name="Considine T."/>
            <person name="Cook A."/>
            <person name="Cooke P."/>
            <person name="Corum B."/>
            <person name="Cuomo C."/>
            <person name="David R."/>
            <person name="Dawoe T."/>
            <person name="Degray S."/>
            <person name="Dodge S."/>
            <person name="Dooley K."/>
            <person name="Dorje P."/>
            <person name="Dorjee K."/>
            <person name="Dorris L."/>
            <person name="Duffey N."/>
            <person name="Dupes A."/>
            <person name="Elkins T."/>
            <person name="Engels R."/>
            <person name="Erickson J."/>
            <person name="Farina A."/>
            <person name="Faro S."/>
            <person name="Ferreira P."/>
            <person name="Fischer H."/>
            <person name="Fitzgerald M."/>
            <person name="Foley K."/>
            <person name="Gage D."/>
            <person name="Galagan J."/>
            <person name="Gearin G."/>
            <person name="Gnerre S."/>
            <person name="Gnirke A."/>
            <person name="Goyette A."/>
            <person name="Graham J."/>
            <person name="Grandbois E."/>
            <person name="Gyaltsen K."/>
            <person name="Hafez N."/>
            <person name="Hagopian D."/>
            <person name="Hagos B."/>
            <person name="Hall J."/>
            <person name="Hatcher B."/>
            <person name="Heller A."/>
            <person name="Higgins H."/>
            <person name="Honan T."/>
            <person name="Horn A."/>
            <person name="Houde N."/>
            <person name="Hughes L."/>
            <person name="Hulme W."/>
            <person name="Husby E."/>
            <person name="Iliev I."/>
            <person name="Jaffe D."/>
            <person name="Jones C."/>
            <person name="Kamal M."/>
            <person name="Kamat A."/>
            <person name="Kamvysselis M."/>
            <person name="Karlsson E."/>
            <person name="Kells C."/>
            <person name="Kieu A."/>
            <person name="Kisner P."/>
            <person name="Kodira C."/>
            <person name="Kulbokas E."/>
            <person name="Labutti K."/>
            <person name="Lama D."/>
            <person name="Landers T."/>
            <person name="Leger J."/>
            <person name="Levine S."/>
            <person name="Lewis D."/>
            <person name="Lewis T."/>
            <person name="Lindblad-toh K."/>
            <person name="Liu X."/>
            <person name="Lokyitsang T."/>
            <person name="Lokyitsang Y."/>
            <person name="Lucien O."/>
            <person name="Lui A."/>
            <person name="Ma L.J."/>
            <person name="Mabbitt R."/>
            <person name="Macdonald J."/>
            <person name="Maclean C."/>
            <person name="Major J."/>
            <person name="Manning J."/>
            <person name="Marabella R."/>
            <person name="Maru K."/>
            <person name="Matthews C."/>
            <person name="Mauceli E."/>
            <person name="Mccarthy M."/>
            <person name="Mcdonough S."/>
            <person name="Mcghee T."/>
            <person name="Meldrim J."/>
            <person name="Meneus L."/>
            <person name="Mesirov J."/>
            <person name="Mihalev A."/>
            <person name="Mihova T."/>
            <person name="Mikkelsen T."/>
            <person name="Mlenga V."/>
            <person name="Moru K."/>
            <person name="Mozes J."/>
            <person name="Mulrain L."/>
            <person name="Munson G."/>
            <person name="Naylor J."/>
            <person name="Newes C."/>
            <person name="Nguyen C."/>
            <person name="Nguyen N."/>
            <person name="Nguyen T."/>
            <person name="Nicol R."/>
            <person name="Nielsen C."/>
            <person name="Nizzari M."/>
            <person name="Norbu C."/>
            <person name="Norbu N."/>
            <person name="O'donnell P."/>
            <person name="Okoawo O."/>
            <person name="O'leary S."/>
            <person name="Omotosho B."/>
            <person name="O'neill K."/>
            <person name="Osman S."/>
            <person name="Parker S."/>
            <person name="Perrin D."/>
            <person name="Phunkhang P."/>
            <person name="Piqani B."/>
            <person name="Purcell S."/>
            <person name="Rachupka T."/>
            <person name="Ramasamy U."/>
            <person name="Rameau R."/>
            <person name="Ray V."/>
            <person name="Raymond C."/>
            <person name="Retta R."/>
            <person name="Richardson S."/>
            <person name="Rise C."/>
            <person name="Rodriguez J."/>
            <person name="Rogers J."/>
            <person name="Rogov P."/>
            <person name="Rutman M."/>
            <person name="Schupbach R."/>
            <person name="Seaman C."/>
            <person name="Settipalli S."/>
            <person name="Sharpe T."/>
            <person name="Sheridan J."/>
            <person name="Sherpa N."/>
            <person name="Shi J."/>
            <person name="Smirnov S."/>
            <person name="Smith C."/>
            <person name="Sougnez C."/>
            <person name="Spencer B."/>
            <person name="Stalker J."/>
            <person name="Stange-thomann N."/>
            <person name="Stavropoulos S."/>
            <person name="Stetson K."/>
            <person name="Stone C."/>
            <person name="Stone S."/>
            <person name="Stubbs M."/>
            <person name="Talamas J."/>
            <person name="Tchuinga P."/>
            <person name="Tenzing P."/>
            <person name="Tesfaye S."/>
            <person name="Theodore J."/>
            <person name="Thoulutsang Y."/>
            <person name="Topham K."/>
            <person name="Towey S."/>
            <person name="Tsamla T."/>
            <person name="Tsomo N."/>
            <person name="Vallee D."/>
            <person name="Vassiliev H."/>
            <person name="Venkataraman V."/>
            <person name="Vinson J."/>
            <person name="Vo A."/>
            <person name="Wade C."/>
            <person name="Wang S."/>
            <person name="Wangchuk T."/>
            <person name="Wangdi T."/>
            <person name="Whittaker C."/>
            <person name="Wilkinson J."/>
            <person name="Wu Y."/>
            <person name="Wyman D."/>
            <person name="Yadav S."/>
            <person name="Yang S."/>
            <person name="Yang X."/>
            <person name="Yeager S."/>
            <person name="Yee E."/>
            <person name="Young G."/>
            <person name="Zainoun J."/>
            <person name="Zembeck L."/>
            <person name="Zimmer A."/>
            <person name="Zody M."/>
            <person name="Lander E."/>
        </authorList>
    </citation>
    <scope>NUCLEOTIDE SEQUENCE [LARGE SCALE GENOMIC DNA]</scope>
</reference>
<keyword evidence="9" id="KW-1278">Translocase</keyword>
<evidence type="ECO:0000256" key="12">
    <source>
        <dbReference type="ARBA" id="ARBA00023027"/>
    </source>
</evidence>
<dbReference type="GO" id="GO:0005743">
    <property type="term" value="C:mitochondrial inner membrane"/>
    <property type="evidence" value="ECO:0007669"/>
    <property type="project" value="UniProtKB-SubCell"/>
</dbReference>
<reference evidence="21" key="3">
    <citation type="submission" date="2025-05" db="UniProtKB">
        <authorList>
            <consortium name="Ensembl"/>
        </authorList>
    </citation>
    <scope>IDENTIFICATION</scope>
</reference>